<dbReference type="GO" id="GO:0006351">
    <property type="term" value="P:DNA-templated transcription"/>
    <property type="evidence" value="ECO:0007669"/>
    <property type="project" value="InterPro"/>
</dbReference>
<sequence length="745" mass="82130">MLVQIRCDKQSPCSNCRIANRACSSNGLGQKPREARQRVLISSQYERKIDQIETRLGGIEKTLQELVRCVKPNDRSPAAAAAAAAAVAAVAATVDKGSVGSLRSQTGSSSMCAVVDGKGEGGVNDDDYDDDEDDDSAFEGESSMAAQTAFASEFLEVAVTRSSLRELSPDMRSALALLRRIFCMGSRKCATFESSFANQKPLPKGGVRELPQLPKSLIESILCEIKASPPVTFTLIWAFFTVENFTECCRRVFFTSGDYSMATFIVVYTGLYYLFQEKSMASSHIGRARTAELLQCQNLCRDNLETALANLPLLMPARMGNIEALLLGATYAVETSKFTLAWQLNTAAVMMCQTLGYHRRPLVALVGDEALADFERKSALFWVAYMLDKGLALRFGRASVVHDFDISLPRELGASINVSDPWKMVLNLWIRHAELMGRVYDQLYSPAALGRPPEQRISSARHLVDAVEKLMRDSDELGQRVRPSFFPRGDDPGPDATNNVAYTIDMVLRADRVTYLSSLTLIYRAISPLTASSRSRTANTTFSSECVDAARRAFACHAECMQLTGRSLSLKASYLHWTILYAPFIPFVVLFCHVIETSEGQDLRRLADFVASLQPIGTISQAIDTLHRVCSVLYNVASQYVEAKAQQQQQQQQHHQHYQHVEDRDLDIMYSGEFDLYLGMLGFMPQADNNNLSVVTLGAGAGAADSNINNGMMAGNNEISQILDRIEQDQSDFNPGVWSSIIGGP</sequence>
<accession>A0AAN6N3J3</accession>
<dbReference type="Proteomes" id="UP001303473">
    <property type="component" value="Unassembled WGS sequence"/>
</dbReference>
<dbReference type="GO" id="GO:0008270">
    <property type="term" value="F:zinc ion binding"/>
    <property type="evidence" value="ECO:0007669"/>
    <property type="project" value="InterPro"/>
</dbReference>
<evidence type="ECO:0000259" key="5">
    <source>
        <dbReference type="SMART" id="SM00906"/>
    </source>
</evidence>
<dbReference type="PANTHER" id="PTHR46910">
    <property type="entry name" value="TRANSCRIPTION FACTOR PDR1"/>
    <property type="match status" value="1"/>
</dbReference>
<feature type="compositionally biased region" description="Acidic residues" evidence="3">
    <location>
        <begin position="123"/>
        <end position="138"/>
    </location>
</feature>
<dbReference type="InterPro" id="IPR050987">
    <property type="entry name" value="AtrR-like"/>
</dbReference>
<keyword evidence="4" id="KW-0472">Membrane</keyword>
<evidence type="ECO:0000313" key="7">
    <source>
        <dbReference type="Proteomes" id="UP001303473"/>
    </source>
</evidence>
<dbReference type="SMART" id="SM00906">
    <property type="entry name" value="Fungal_trans"/>
    <property type="match status" value="1"/>
</dbReference>
<reference evidence="7" key="1">
    <citation type="journal article" date="2023" name="Mol. Phylogenet. Evol.">
        <title>Genome-scale phylogeny and comparative genomics of the fungal order Sordariales.</title>
        <authorList>
            <person name="Hensen N."/>
            <person name="Bonometti L."/>
            <person name="Westerberg I."/>
            <person name="Brannstrom I.O."/>
            <person name="Guillou S."/>
            <person name="Cros-Aarteil S."/>
            <person name="Calhoun S."/>
            <person name="Haridas S."/>
            <person name="Kuo A."/>
            <person name="Mondo S."/>
            <person name="Pangilinan J."/>
            <person name="Riley R."/>
            <person name="LaButti K."/>
            <person name="Andreopoulos B."/>
            <person name="Lipzen A."/>
            <person name="Chen C."/>
            <person name="Yan M."/>
            <person name="Daum C."/>
            <person name="Ng V."/>
            <person name="Clum A."/>
            <person name="Steindorff A."/>
            <person name="Ohm R.A."/>
            <person name="Martin F."/>
            <person name="Silar P."/>
            <person name="Natvig D.O."/>
            <person name="Lalanne C."/>
            <person name="Gautier V."/>
            <person name="Ament-Velasquez S.L."/>
            <person name="Kruys A."/>
            <person name="Hutchinson M.I."/>
            <person name="Powell A.J."/>
            <person name="Barry K."/>
            <person name="Miller A.N."/>
            <person name="Grigoriev I.V."/>
            <person name="Debuchy R."/>
            <person name="Gladieux P."/>
            <person name="Hiltunen Thoren M."/>
            <person name="Johannesson H."/>
        </authorList>
    </citation>
    <scope>NUCLEOTIDE SEQUENCE [LARGE SCALE GENOMIC DNA]</scope>
    <source>
        <strain evidence="7">CBS 340.73</strain>
    </source>
</reference>
<dbReference type="Gene3D" id="4.10.240.10">
    <property type="entry name" value="Zn(2)-C6 fungal-type DNA-binding domain"/>
    <property type="match status" value="1"/>
</dbReference>
<keyword evidence="7" id="KW-1185">Reference proteome</keyword>
<evidence type="ECO:0000256" key="4">
    <source>
        <dbReference type="SAM" id="Phobius"/>
    </source>
</evidence>
<evidence type="ECO:0000313" key="6">
    <source>
        <dbReference type="EMBL" id="KAK3937573.1"/>
    </source>
</evidence>
<dbReference type="CDD" id="cd12148">
    <property type="entry name" value="fungal_TF_MHR"/>
    <property type="match status" value="1"/>
</dbReference>
<feature type="domain" description="Xylanolytic transcriptional activator regulatory" evidence="5">
    <location>
        <begin position="341"/>
        <end position="415"/>
    </location>
</feature>
<organism evidence="6 7">
    <name type="scientific">Diplogelasinospora grovesii</name>
    <dbReference type="NCBI Taxonomy" id="303347"/>
    <lineage>
        <taxon>Eukaryota</taxon>
        <taxon>Fungi</taxon>
        <taxon>Dikarya</taxon>
        <taxon>Ascomycota</taxon>
        <taxon>Pezizomycotina</taxon>
        <taxon>Sordariomycetes</taxon>
        <taxon>Sordariomycetidae</taxon>
        <taxon>Sordariales</taxon>
        <taxon>Diplogelasinosporaceae</taxon>
        <taxon>Diplogelasinospora</taxon>
    </lineage>
</organism>
<dbReference type="InterPro" id="IPR001138">
    <property type="entry name" value="Zn2Cys6_DnaBD"/>
</dbReference>
<dbReference type="PANTHER" id="PTHR46910:SF5">
    <property type="entry name" value="ZN(II)2CYS6 TRANSCRIPTION FACTOR (EUROFUNG)"/>
    <property type="match status" value="1"/>
</dbReference>
<dbReference type="Pfam" id="PF04082">
    <property type="entry name" value="Fungal_trans"/>
    <property type="match status" value="1"/>
</dbReference>
<keyword evidence="4" id="KW-0812">Transmembrane</keyword>
<dbReference type="GO" id="GO:0003677">
    <property type="term" value="F:DNA binding"/>
    <property type="evidence" value="ECO:0007669"/>
    <property type="project" value="InterPro"/>
</dbReference>
<proteinExistence type="predicted"/>
<feature type="region of interest" description="Disordered" evidence="3">
    <location>
        <begin position="113"/>
        <end position="138"/>
    </location>
</feature>
<comment type="caution">
    <text evidence="6">The sequence shown here is derived from an EMBL/GenBank/DDBJ whole genome shotgun (WGS) entry which is preliminary data.</text>
</comment>
<dbReference type="GO" id="GO:0000981">
    <property type="term" value="F:DNA-binding transcription factor activity, RNA polymerase II-specific"/>
    <property type="evidence" value="ECO:0007669"/>
    <property type="project" value="InterPro"/>
</dbReference>
<evidence type="ECO:0000256" key="3">
    <source>
        <dbReference type="SAM" id="MobiDB-lite"/>
    </source>
</evidence>
<dbReference type="InterPro" id="IPR007219">
    <property type="entry name" value="XnlR_reg_dom"/>
</dbReference>
<protein>
    <recommendedName>
        <fullName evidence="5">Xylanolytic transcriptional activator regulatory domain-containing protein</fullName>
    </recommendedName>
</protein>
<keyword evidence="4" id="KW-1133">Transmembrane helix</keyword>
<dbReference type="InterPro" id="IPR036864">
    <property type="entry name" value="Zn2-C6_fun-type_DNA-bd_sf"/>
</dbReference>
<keyword evidence="1" id="KW-0479">Metal-binding</keyword>
<gene>
    <name evidence="6" type="ORF">QBC46DRAFT_319312</name>
</gene>
<keyword evidence="2" id="KW-0539">Nucleus</keyword>
<feature type="transmembrane region" description="Helical" evidence="4">
    <location>
        <begin position="574"/>
        <end position="595"/>
    </location>
</feature>
<dbReference type="EMBL" id="MU853850">
    <property type="protein sequence ID" value="KAK3937573.1"/>
    <property type="molecule type" value="Genomic_DNA"/>
</dbReference>
<dbReference type="CDD" id="cd00067">
    <property type="entry name" value="GAL4"/>
    <property type="match status" value="1"/>
</dbReference>
<evidence type="ECO:0000256" key="1">
    <source>
        <dbReference type="ARBA" id="ARBA00022723"/>
    </source>
</evidence>
<dbReference type="AlphaFoldDB" id="A0AAN6N3J3"/>
<name>A0AAN6N3J3_9PEZI</name>
<evidence type="ECO:0000256" key="2">
    <source>
        <dbReference type="ARBA" id="ARBA00023242"/>
    </source>
</evidence>